<dbReference type="InterPro" id="IPR013783">
    <property type="entry name" value="Ig-like_fold"/>
</dbReference>
<evidence type="ECO:0000256" key="1">
    <source>
        <dbReference type="SAM" id="SignalP"/>
    </source>
</evidence>
<comment type="caution">
    <text evidence="3">The sequence shown here is derived from an EMBL/GenBank/DDBJ whole genome shotgun (WGS) entry which is preliminary data.</text>
</comment>
<feature type="domain" description="Pyrrolo-quinoline quinone repeat" evidence="2">
    <location>
        <begin position="69"/>
        <end position="274"/>
    </location>
</feature>
<proteinExistence type="predicted"/>
<dbReference type="EMBL" id="MEZY01000054">
    <property type="protein sequence ID" value="OGD62114.1"/>
    <property type="molecule type" value="Genomic_DNA"/>
</dbReference>
<dbReference type="SUPFAM" id="SSF89550">
    <property type="entry name" value="PHP domain-like"/>
    <property type="match status" value="1"/>
</dbReference>
<name>A0A1F5E4A6_9BACT</name>
<dbReference type="Pfam" id="PF13360">
    <property type="entry name" value="PQQ_2"/>
    <property type="match status" value="1"/>
</dbReference>
<dbReference type="PANTHER" id="PTHR34512:SF30">
    <property type="entry name" value="OUTER MEMBRANE PROTEIN ASSEMBLY FACTOR BAMB"/>
    <property type="match status" value="1"/>
</dbReference>
<dbReference type="PANTHER" id="PTHR34512">
    <property type="entry name" value="CELL SURFACE PROTEIN"/>
    <property type="match status" value="1"/>
</dbReference>
<dbReference type="Gene3D" id="2.40.128.630">
    <property type="match status" value="1"/>
</dbReference>
<dbReference type="InterPro" id="IPR016195">
    <property type="entry name" value="Pol/histidinol_Pase-like"/>
</dbReference>
<protein>
    <recommendedName>
        <fullName evidence="2">Pyrrolo-quinoline quinone repeat domain-containing protein</fullName>
    </recommendedName>
</protein>
<dbReference type="InterPro" id="IPR011047">
    <property type="entry name" value="Quinoprotein_ADH-like_sf"/>
</dbReference>
<dbReference type="Gene3D" id="2.60.40.10">
    <property type="entry name" value="Immunoglobulins"/>
    <property type="match status" value="2"/>
</dbReference>
<reference evidence="3 4" key="1">
    <citation type="journal article" date="2016" name="Nat. Commun.">
        <title>Thousands of microbial genomes shed light on interconnected biogeochemical processes in an aquifer system.</title>
        <authorList>
            <person name="Anantharaman K."/>
            <person name="Brown C.T."/>
            <person name="Hug L.A."/>
            <person name="Sharon I."/>
            <person name="Castelle C.J."/>
            <person name="Probst A.J."/>
            <person name="Thomas B.C."/>
            <person name="Singh A."/>
            <person name="Wilkins M.J."/>
            <person name="Karaoz U."/>
            <person name="Brodie E.L."/>
            <person name="Williams K.H."/>
            <person name="Hubbard S.S."/>
            <person name="Banfield J.F."/>
        </authorList>
    </citation>
    <scope>NUCLEOTIDE SEQUENCE [LARGE SCALE GENOMIC DNA]</scope>
</reference>
<dbReference type="SUPFAM" id="SSF50998">
    <property type="entry name" value="Quinoprotein alcohol dehydrogenase-like"/>
    <property type="match status" value="1"/>
</dbReference>
<gene>
    <name evidence="3" type="ORF">A2215_01970</name>
</gene>
<evidence type="ECO:0000313" key="3">
    <source>
        <dbReference type="EMBL" id="OGD62114.1"/>
    </source>
</evidence>
<organism evidence="3 4">
    <name type="scientific">Candidatus Berkelbacteria bacterium RIFOXYA2_FULL_43_10</name>
    <dbReference type="NCBI Taxonomy" id="1797472"/>
    <lineage>
        <taxon>Bacteria</taxon>
        <taxon>Candidatus Berkelbacteria</taxon>
    </lineage>
</organism>
<dbReference type="AlphaFoldDB" id="A0A1F5E4A6"/>
<dbReference type="Pfam" id="PF17957">
    <property type="entry name" value="Big_7"/>
    <property type="match status" value="1"/>
</dbReference>
<feature type="chain" id="PRO_5009518289" description="Pyrrolo-quinoline quinone repeat domain-containing protein" evidence="1">
    <location>
        <begin position="26"/>
        <end position="1191"/>
    </location>
</feature>
<evidence type="ECO:0000313" key="4">
    <source>
        <dbReference type="Proteomes" id="UP000178583"/>
    </source>
</evidence>
<accession>A0A1F5E4A6</accession>
<dbReference type="InterPro" id="IPR002372">
    <property type="entry name" value="PQQ_rpt_dom"/>
</dbReference>
<dbReference type="Proteomes" id="UP000178583">
    <property type="component" value="Unassembled WGS sequence"/>
</dbReference>
<dbReference type="STRING" id="1797472.A2215_01970"/>
<feature type="signal peptide" evidence="1">
    <location>
        <begin position="1"/>
        <end position="25"/>
    </location>
</feature>
<dbReference type="Gene3D" id="3.20.20.140">
    <property type="entry name" value="Metal-dependent hydrolases"/>
    <property type="match status" value="1"/>
</dbReference>
<dbReference type="Gene3D" id="2.130.10.10">
    <property type="entry name" value="YVTN repeat-like/Quinoprotein amine dehydrogenase"/>
    <property type="match status" value="1"/>
</dbReference>
<evidence type="ECO:0000259" key="2">
    <source>
        <dbReference type="Pfam" id="PF13360"/>
    </source>
</evidence>
<sequence length="1191" mass="131331">MNLLTKFIAVVAGAAVVVLPLEAQASNWETFRSSNTNDATVFDNTDSSSFASKTFEIDGAGSFTTPIMAEGMLFFAKRINATNLNEVNAVSLSDGSIIWQKTYTRQIQRLLYDNGKIYFGADKFYCLNASDGSEVWSQGQDMQGDTITWAYVFRIANNIVLGWSEPTSGKKFLALNASNGSVVNDLGRRDFEKVREVVVDGSNFYFNLVSGSGTSIHTDIESYSLSDFSQNWTTTESCPSDSANILIDSDEDMIYLSSGSYRFCGFDQNTGARYFYTPNSPLRTNFSKYGDRIFAFSATTNGAISSFDPKAKNGNASTTMVLENETFSSAPTIVNDVIYGGTNLGRIWGMNMESGEKKLWDLGESGDYINYIAYADGRFAIRAVNSTNPKIYLVDASTFDLAYPDQYTISLESPYKTDGVYNSYLGQLHAHWIPDNPTWSQLHRKDPEPGFVADQYDDKGYQFVALTEHNLITDYSGGSDLLSFKYAEEDTQDYGGNHILAIGITETIDENDSDQNRIDQIIDQSGGAVLAHPSAKYYKIDLLRLLELKNYIGLEGYNYAIDVHKVLGSSYAFEKYDDIITTGKKIWVTAGDDSTPGNYGIDGAAVVVFSKDLNQSEILQNLKDGNFYAVQGSKAPRMGVSVSGNEITVTSDQVGEIKFIGKGGAELQKEEGVTSSTYSVNGDEIYIRAEVESTESGKKSWSQPIFVKKVRARDTSSYGKRYISLGSDASLVSNTTEAVEAKTLDANQYPTQTPPSGYFSQIYSLITSGQVLEGTKLSFNYAKDMLTTNEDNLSIYSFNEAGGVWEKVPSVVDKSSQTVSADLSHFSLYALSAETPADIVAPSLSLLSPVDLTNLSGEVELKVNATDNDIVSRVDFAVDDIAQTSDTDLSDGWSALLDMDDYSTGEHTLTISAEDPAGNSSVIDYQFSVANSAFIAPTAEISMPLVGEYLKGIFNIAGSFSAQNELQSISVYLDDVFIEDADINLLDDTISKSIDWDQFREGEHTLRVELIDGRGNVTNDSILVNIGEEQNVEIISPEEGIYMHSETIPIQFAPEDSTLVAKLDGVEVANNSSIKLLDYTLGEHTLTVEKESTVLAERKFSISTNLDDLKKTTTILYNENHITNKGIYLSILLHIQTAKFFEDIGWIKLRDRMLENLQHFIIVQSKGKFPKIDEYARNVLVGEIEWIKVTY</sequence>
<keyword evidence="1" id="KW-0732">Signal</keyword>
<dbReference type="InterPro" id="IPR015943">
    <property type="entry name" value="WD40/YVTN_repeat-like_dom_sf"/>
</dbReference>